<evidence type="ECO:0000256" key="1">
    <source>
        <dbReference type="SAM" id="MobiDB-lite"/>
    </source>
</evidence>
<feature type="compositionally biased region" description="Basic residues" evidence="1">
    <location>
        <begin position="138"/>
        <end position="154"/>
    </location>
</feature>
<organism evidence="3 4">
    <name type="scientific">Reticulomyxa filosa</name>
    <dbReference type="NCBI Taxonomy" id="46433"/>
    <lineage>
        <taxon>Eukaryota</taxon>
        <taxon>Sar</taxon>
        <taxon>Rhizaria</taxon>
        <taxon>Retaria</taxon>
        <taxon>Foraminifera</taxon>
        <taxon>Monothalamids</taxon>
        <taxon>Reticulomyxidae</taxon>
        <taxon>Reticulomyxa</taxon>
    </lineage>
</organism>
<dbReference type="EMBL" id="ASPP01004478">
    <property type="protein sequence ID" value="ETO32111.1"/>
    <property type="molecule type" value="Genomic_DNA"/>
</dbReference>
<keyword evidence="4" id="KW-1185">Reference proteome</keyword>
<evidence type="ECO:0000313" key="3">
    <source>
        <dbReference type="EMBL" id="ETO32111.1"/>
    </source>
</evidence>
<evidence type="ECO:0000313" key="4">
    <source>
        <dbReference type="Proteomes" id="UP000023152"/>
    </source>
</evidence>
<keyword evidence="2" id="KW-0472">Membrane</keyword>
<sequence length="317" mass="37001">MTCLDALHLSPREKNKFEYGVCYIFIFYFLFFFDKLILFVFSLTASTSLFKKKFCISKSPLTTKKNFGVEATQHYKKNERACPHQQKILFVPTHYKRKIYRRLELELLAPNQKFEKDQENIVKAKNVEKRKKNTSEKKIKKIKKDKKDKKDKKEKKSVRRHWQYYVFVVGQLWRPKNVYYFIYNWSSTEVSGIEANEDENESNDILSLKNLTWPSGNVRGEKYLIPEGYGCCVNVMKNGTKTQKKSHQNRRQAACSNQSIDVLIGSFYGKRIPDKSEPDAIGQLVSTRGTLPLAKAGFSVRPERIYMVIVVSNDGNL</sequence>
<proteinExistence type="predicted"/>
<comment type="caution">
    <text evidence="3">The sequence shown here is derived from an EMBL/GenBank/DDBJ whole genome shotgun (WGS) entry which is preliminary data.</text>
</comment>
<dbReference type="Proteomes" id="UP000023152">
    <property type="component" value="Unassembled WGS sequence"/>
</dbReference>
<reference evidence="3 4" key="1">
    <citation type="journal article" date="2013" name="Curr. Biol.">
        <title>The Genome of the Foraminiferan Reticulomyxa filosa.</title>
        <authorList>
            <person name="Glockner G."/>
            <person name="Hulsmann N."/>
            <person name="Schleicher M."/>
            <person name="Noegel A.A."/>
            <person name="Eichinger L."/>
            <person name="Gallinger C."/>
            <person name="Pawlowski J."/>
            <person name="Sierra R."/>
            <person name="Euteneuer U."/>
            <person name="Pillet L."/>
            <person name="Moustafa A."/>
            <person name="Platzer M."/>
            <person name="Groth M."/>
            <person name="Szafranski K."/>
            <person name="Schliwa M."/>
        </authorList>
    </citation>
    <scope>NUCLEOTIDE SEQUENCE [LARGE SCALE GENOMIC DNA]</scope>
</reference>
<name>X6P1H8_RETFI</name>
<protein>
    <submittedName>
        <fullName evidence="3">Uncharacterized protein</fullName>
    </submittedName>
</protein>
<keyword evidence="2" id="KW-0812">Transmembrane</keyword>
<gene>
    <name evidence="3" type="ORF">RFI_05007</name>
</gene>
<feature type="transmembrane region" description="Helical" evidence="2">
    <location>
        <begin position="21"/>
        <end position="43"/>
    </location>
</feature>
<evidence type="ECO:0000256" key="2">
    <source>
        <dbReference type="SAM" id="Phobius"/>
    </source>
</evidence>
<dbReference type="AlphaFoldDB" id="X6P1H8"/>
<keyword evidence="2" id="KW-1133">Transmembrane helix</keyword>
<feature type="compositionally biased region" description="Basic and acidic residues" evidence="1">
    <location>
        <begin position="128"/>
        <end position="137"/>
    </location>
</feature>
<accession>X6P1H8</accession>
<feature type="region of interest" description="Disordered" evidence="1">
    <location>
        <begin position="128"/>
        <end position="154"/>
    </location>
</feature>